<keyword evidence="3" id="KW-1185">Reference proteome</keyword>
<protein>
    <submittedName>
        <fullName evidence="2">Uncharacterized protein</fullName>
    </submittedName>
</protein>
<dbReference type="Proteomes" id="UP001529510">
    <property type="component" value="Unassembled WGS sequence"/>
</dbReference>
<feature type="region of interest" description="Disordered" evidence="1">
    <location>
        <begin position="151"/>
        <end position="199"/>
    </location>
</feature>
<feature type="non-terminal residue" evidence="2">
    <location>
        <position position="1"/>
    </location>
</feature>
<evidence type="ECO:0000256" key="1">
    <source>
        <dbReference type="SAM" id="MobiDB-lite"/>
    </source>
</evidence>
<feature type="region of interest" description="Disordered" evidence="1">
    <location>
        <begin position="1"/>
        <end position="20"/>
    </location>
</feature>
<evidence type="ECO:0000313" key="2">
    <source>
        <dbReference type="EMBL" id="KAL0160333.1"/>
    </source>
</evidence>
<name>A0ABD0NF30_CIRMR</name>
<comment type="caution">
    <text evidence="2">The sequence shown here is derived from an EMBL/GenBank/DDBJ whole genome shotgun (WGS) entry which is preliminary data.</text>
</comment>
<organism evidence="2 3">
    <name type="scientific">Cirrhinus mrigala</name>
    <name type="common">Mrigala</name>
    <dbReference type="NCBI Taxonomy" id="683832"/>
    <lineage>
        <taxon>Eukaryota</taxon>
        <taxon>Metazoa</taxon>
        <taxon>Chordata</taxon>
        <taxon>Craniata</taxon>
        <taxon>Vertebrata</taxon>
        <taxon>Euteleostomi</taxon>
        <taxon>Actinopterygii</taxon>
        <taxon>Neopterygii</taxon>
        <taxon>Teleostei</taxon>
        <taxon>Ostariophysi</taxon>
        <taxon>Cypriniformes</taxon>
        <taxon>Cyprinidae</taxon>
        <taxon>Labeoninae</taxon>
        <taxon>Labeonini</taxon>
        <taxon>Cirrhinus</taxon>
    </lineage>
</organism>
<dbReference type="AlphaFoldDB" id="A0ABD0NF30"/>
<accession>A0ABD0NF30</accession>
<evidence type="ECO:0000313" key="3">
    <source>
        <dbReference type="Proteomes" id="UP001529510"/>
    </source>
</evidence>
<feature type="non-terminal residue" evidence="2">
    <location>
        <position position="214"/>
    </location>
</feature>
<sequence>MDVEVKQRRQEKERLAQEQRQVEEQQRLMAQRQEFFPTNLYNTSLPPPNLASLPTQYISFPSFPSIKTPLEEFLDLRVHSSSSSSQVNTQADLGVDNLSRQPEPTVDFSLEEFIQEQPQQESQATQESISAQDKDLYDMILSLDSFITPPSQTVPASSSSDAPSSVPMVFSTSLSPFTPSLTPSSSSSSLSQDQQMLPLPNSYCSSEAIINVRE</sequence>
<proteinExistence type="predicted"/>
<reference evidence="2 3" key="1">
    <citation type="submission" date="2024-05" db="EMBL/GenBank/DDBJ databases">
        <title>Genome sequencing and assembly of Indian major carp, Cirrhinus mrigala (Hamilton, 1822).</title>
        <authorList>
            <person name="Mohindra V."/>
            <person name="Chowdhury L.M."/>
            <person name="Lal K."/>
            <person name="Jena J.K."/>
        </authorList>
    </citation>
    <scope>NUCLEOTIDE SEQUENCE [LARGE SCALE GENOMIC DNA]</scope>
    <source>
        <strain evidence="2">CM1030</strain>
        <tissue evidence="2">Blood</tissue>
    </source>
</reference>
<feature type="compositionally biased region" description="Low complexity" evidence="1">
    <location>
        <begin position="154"/>
        <end position="191"/>
    </location>
</feature>
<gene>
    <name evidence="2" type="ORF">M9458_044058</name>
</gene>
<dbReference type="EMBL" id="JAMKFB020000022">
    <property type="protein sequence ID" value="KAL0160333.1"/>
    <property type="molecule type" value="Genomic_DNA"/>
</dbReference>